<name>A0AAN7KXD0_9MYRT</name>
<dbReference type="SUPFAM" id="SSF52540">
    <property type="entry name" value="P-loop containing nucleoside triphosphate hydrolases"/>
    <property type="match status" value="1"/>
</dbReference>
<evidence type="ECO:0000256" key="3">
    <source>
        <dbReference type="ARBA" id="ARBA00022712"/>
    </source>
</evidence>
<evidence type="ECO:0000256" key="4">
    <source>
        <dbReference type="ARBA" id="ARBA00022741"/>
    </source>
</evidence>
<evidence type="ECO:0000313" key="11">
    <source>
        <dbReference type="EMBL" id="KAK4771670.1"/>
    </source>
</evidence>
<dbReference type="GO" id="GO:0009824">
    <property type="term" value="F:AMP dimethylallyltransferase activity"/>
    <property type="evidence" value="ECO:0007669"/>
    <property type="project" value="UniProtKB-ARBA"/>
</dbReference>
<dbReference type="Gene3D" id="1.10.287.890">
    <property type="entry name" value="Crystal structure of tRNA isopentenylpyrophosphate transferase (bh2366) domain"/>
    <property type="match status" value="1"/>
</dbReference>
<dbReference type="GO" id="GO:0052622">
    <property type="term" value="F:ATP/ADP dimethylallyltransferase activity"/>
    <property type="evidence" value="ECO:0007669"/>
    <property type="project" value="UniProtKB-EC"/>
</dbReference>
<keyword evidence="2" id="KW-0808">Transferase</keyword>
<evidence type="ECO:0000256" key="5">
    <source>
        <dbReference type="ARBA" id="ARBA00022840"/>
    </source>
</evidence>
<dbReference type="GO" id="GO:0005524">
    <property type="term" value="F:ATP binding"/>
    <property type="evidence" value="ECO:0007669"/>
    <property type="project" value="UniProtKB-KW"/>
</dbReference>
<dbReference type="Proteomes" id="UP001345219">
    <property type="component" value="Chromosome 24"/>
</dbReference>
<dbReference type="AlphaFoldDB" id="A0AAN7KXD0"/>
<sequence>MGSTGTGKSRLAVALAKQYNGEIVNSDVMQLYKGLAVTTNKMTDEEREGVPHHLMDFVEPDFDFTEFDFCHHASLAIEKIHSEGKLPIVAGGSNYFIDTLVNNYNNGEFKRKYRCCFLWVDVDTSVLDFFVSDRVDKMVRAGLVEEARGMYDPHTHDYSIGMRQSIGVRELDLYFRAEEAANDECDRRALAKLLADGIEEIKENTRLLTREQLKKIHRLYGMWGSQIMHRIDSSEVFMHLQHGKLMESYQAWVRLVMEPSSKIVRQFLDQEVVQFRPPRPTWSRKLCS</sequence>
<protein>
    <recommendedName>
        <fullName evidence="10">adenylate dimethylallyltransferase (ADP/ATP-dependent)</fullName>
        <ecNumber evidence="10">2.5.1.112</ecNumber>
    </recommendedName>
</protein>
<dbReference type="GO" id="GO:0005739">
    <property type="term" value="C:mitochondrion"/>
    <property type="evidence" value="ECO:0007669"/>
    <property type="project" value="TreeGrafter"/>
</dbReference>
<evidence type="ECO:0000256" key="2">
    <source>
        <dbReference type="ARBA" id="ARBA00022679"/>
    </source>
</evidence>
<keyword evidence="4" id="KW-0547">Nucleotide-binding</keyword>
<dbReference type="EC" id="2.5.1.112" evidence="10"/>
<dbReference type="GO" id="GO:0009691">
    <property type="term" value="P:cytokinin biosynthetic process"/>
    <property type="evidence" value="ECO:0007669"/>
    <property type="project" value="UniProtKB-KW"/>
</dbReference>
<evidence type="ECO:0000313" key="12">
    <source>
        <dbReference type="Proteomes" id="UP001345219"/>
    </source>
</evidence>
<dbReference type="InterPro" id="IPR039657">
    <property type="entry name" value="Dimethylallyltransferase"/>
</dbReference>
<comment type="function">
    <text evidence="9">Involved in cytokinin biosynthesis. Catalyzes the transfer of an isopentenyl group from dimethylallyl diphosphate (DMAPP) to ATP and ADP.</text>
</comment>
<comment type="similarity">
    <text evidence="1">Belongs to the IPP transferase family.</text>
</comment>
<proteinExistence type="inferred from homology"/>
<dbReference type="PANTHER" id="PTHR11088:SF74">
    <property type="entry name" value="ADENYLATE ISOPENTENYLTRANSFERASE 5, CHLOROPLASTIC"/>
    <property type="match status" value="1"/>
</dbReference>
<evidence type="ECO:0000256" key="10">
    <source>
        <dbReference type="ARBA" id="ARBA00066838"/>
    </source>
</evidence>
<reference evidence="11 12" key="1">
    <citation type="journal article" date="2023" name="Hortic Res">
        <title>Pangenome of water caltrop reveals structural variations and asymmetric subgenome divergence after allopolyploidization.</title>
        <authorList>
            <person name="Zhang X."/>
            <person name="Chen Y."/>
            <person name="Wang L."/>
            <person name="Yuan Y."/>
            <person name="Fang M."/>
            <person name="Shi L."/>
            <person name="Lu R."/>
            <person name="Comes H.P."/>
            <person name="Ma Y."/>
            <person name="Chen Y."/>
            <person name="Huang G."/>
            <person name="Zhou Y."/>
            <person name="Zheng Z."/>
            <person name="Qiu Y."/>
        </authorList>
    </citation>
    <scope>NUCLEOTIDE SEQUENCE [LARGE SCALE GENOMIC DNA]</scope>
    <source>
        <tissue evidence="11">Roots</tissue>
    </source>
</reference>
<dbReference type="Gene3D" id="3.40.50.300">
    <property type="entry name" value="P-loop containing nucleotide triphosphate hydrolases"/>
    <property type="match status" value="1"/>
</dbReference>
<evidence type="ECO:0000256" key="8">
    <source>
        <dbReference type="ARBA" id="ARBA00052386"/>
    </source>
</evidence>
<keyword evidence="5" id="KW-0067">ATP-binding</keyword>
<dbReference type="GO" id="GO:0052381">
    <property type="term" value="F:tRNA dimethylallyltransferase activity"/>
    <property type="evidence" value="ECO:0007669"/>
    <property type="project" value="TreeGrafter"/>
</dbReference>
<comment type="caution">
    <text evidence="11">The sequence shown here is derived from an EMBL/GenBank/DDBJ whole genome shotgun (WGS) entry which is preliminary data.</text>
</comment>
<dbReference type="Pfam" id="PF01715">
    <property type="entry name" value="IPPT"/>
    <property type="match status" value="2"/>
</dbReference>
<dbReference type="GO" id="GO:0006400">
    <property type="term" value="P:tRNA modification"/>
    <property type="evidence" value="ECO:0007669"/>
    <property type="project" value="TreeGrafter"/>
</dbReference>
<comment type="catalytic activity">
    <reaction evidence="8">
        <text>dimethylallyl diphosphate + ADP = N(6)-(dimethylallyl)adenosine 5'-diphosphate + diphosphate</text>
        <dbReference type="Rhea" id="RHEA:36327"/>
        <dbReference type="ChEBI" id="CHEBI:33019"/>
        <dbReference type="ChEBI" id="CHEBI:57623"/>
        <dbReference type="ChEBI" id="CHEBI:73533"/>
        <dbReference type="ChEBI" id="CHEBI:456216"/>
        <dbReference type="EC" id="2.5.1.112"/>
    </reaction>
</comment>
<organism evidence="11 12">
    <name type="scientific">Trapa incisa</name>
    <dbReference type="NCBI Taxonomy" id="236973"/>
    <lineage>
        <taxon>Eukaryota</taxon>
        <taxon>Viridiplantae</taxon>
        <taxon>Streptophyta</taxon>
        <taxon>Embryophyta</taxon>
        <taxon>Tracheophyta</taxon>
        <taxon>Spermatophyta</taxon>
        <taxon>Magnoliopsida</taxon>
        <taxon>eudicotyledons</taxon>
        <taxon>Gunneridae</taxon>
        <taxon>Pentapetalae</taxon>
        <taxon>rosids</taxon>
        <taxon>malvids</taxon>
        <taxon>Myrtales</taxon>
        <taxon>Lythraceae</taxon>
        <taxon>Trapa</taxon>
    </lineage>
</organism>
<keyword evidence="6" id="KW-0809">Transit peptide</keyword>
<dbReference type="PANTHER" id="PTHR11088">
    <property type="entry name" value="TRNA DIMETHYLALLYLTRANSFERASE"/>
    <property type="match status" value="1"/>
</dbReference>
<evidence type="ECO:0000256" key="1">
    <source>
        <dbReference type="ARBA" id="ARBA00005842"/>
    </source>
</evidence>
<keyword evidence="12" id="KW-1185">Reference proteome</keyword>
<evidence type="ECO:0000256" key="9">
    <source>
        <dbReference type="ARBA" id="ARBA00055191"/>
    </source>
</evidence>
<evidence type="ECO:0000256" key="6">
    <source>
        <dbReference type="ARBA" id="ARBA00022946"/>
    </source>
</evidence>
<keyword evidence="3" id="KW-0203">Cytokinin biosynthesis</keyword>
<gene>
    <name evidence="11" type="ORF">SAY87_032202</name>
</gene>
<dbReference type="FunFam" id="1.10.287.890:FF:000002">
    <property type="entry name" value="Adenylate isopentenyltransferase 5, chloroplastic"/>
    <property type="match status" value="1"/>
</dbReference>
<evidence type="ECO:0000256" key="7">
    <source>
        <dbReference type="ARBA" id="ARBA00051744"/>
    </source>
</evidence>
<accession>A0AAN7KXD0</accession>
<dbReference type="InterPro" id="IPR027417">
    <property type="entry name" value="P-loop_NTPase"/>
</dbReference>
<comment type="catalytic activity">
    <reaction evidence="7">
        <text>dimethylallyl diphosphate + ATP = N(6)-(dimethylallyl)adenosine 5'-triphosphate + diphosphate</text>
        <dbReference type="Rhea" id="RHEA:36331"/>
        <dbReference type="ChEBI" id="CHEBI:30616"/>
        <dbReference type="ChEBI" id="CHEBI:33019"/>
        <dbReference type="ChEBI" id="CHEBI:57623"/>
        <dbReference type="ChEBI" id="CHEBI:73532"/>
        <dbReference type="EC" id="2.5.1.112"/>
    </reaction>
</comment>
<dbReference type="EMBL" id="JAXIOK010000005">
    <property type="protein sequence ID" value="KAK4771670.1"/>
    <property type="molecule type" value="Genomic_DNA"/>
</dbReference>